<dbReference type="Pfam" id="PF00010">
    <property type="entry name" value="HLH"/>
    <property type="match status" value="1"/>
</dbReference>
<organism evidence="4 5">
    <name type="scientific">Oculimacula yallundae</name>
    <dbReference type="NCBI Taxonomy" id="86028"/>
    <lineage>
        <taxon>Eukaryota</taxon>
        <taxon>Fungi</taxon>
        <taxon>Dikarya</taxon>
        <taxon>Ascomycota</taxon>
        <taxon>Pezizomycotina</taxon>
        <taxon>Leotiomycetes</taxon>
        <taxon>Helotiales</taxon>
        <taxon>Ploettnerulaceae</taxon>
        <taxon>Oculimacula</taxon>
    </lineage>
</organism>
<sequence>MPQAHDLFPQKMQQSIMSEHENWSNDWPHPMLNWETTATTPTEMGLWQYTAVALNSGGELGSSYFPNESPVSAYSNFNSAFSSTTNSPRGFQGSNHGRFPPLEPIAKRRFRSSKHMVPPALQLNEDNEMEEEDSDETPWEPRTPRGIGYSTLSPKRPKMHRRAKSSNEVLTRDARRAHTVVERNYRERLNDKIAELGLYLFETSSESRAKPSKSLVMTRAKERLEQLEARNKALEEEVTKLKQHIAILDHVGLTKGEHNHLSQV</sequence>
<reference evidence="4 5" key="1">
    <citation type="journal article" date="2024" name="Commun. Biol.">
        <title>Comparative genomic analysis of thermophilic fungi reveals convergent evolutionary adaptations and gene losses.</title>
        <authorList>
            <person name="Steindorff A.S."/>
            <person name="Aguilar-Pontes M.V."/>
            <person name="Robinson A.J."/>
            <person name="Andreopoulos B."/>
            <person name="LaButti K."/>
            <person name="Kuo A."/>
            <person name="Mondo S."/>
            <person name="Riley R."/>
            <person name="Otillar R."/>
            <person name="Haridas S."/>
            <person name="Lipzen A."/>
            <person name="Grimwood J."/>
            <person name="Schmutz J."/>
            <person name="Clum A."/>
            <person name="Reid I.D."/>
            <person name="Moisan M.C."/>
            <person name="Butler G."/>
            <person name="Nguyen T.T.M."/>
            <person name="Dewar K."/>
            <person name="Conant G."/>
            <person name="Drula E."/>
            <person name="Henrissat B."/>
            <person name="Hansel C."/>
            <person name="Singer S."/>
            <person name="Hutchinson M.I."/>
            <person name="de Vries R.P."/>
            <person name="Natvig D.O."/>
            <person name="Powell A.J."/>
            <person name="Tsang A."/>
            <person name="Grigoriev I.V."/>
        </authorList>
    </citation>
    <scope>NUCLEOTIDE SEQUENCE [LARGE SCALE GENOMIC DNA]</scope>
    <source>
        <strain evidence="4 5">CBS 494.80</strain>
    </source>
</reference>
<proteinExistence type="predicted"/>
<keyword evidence="1" id="KW-0175">Coiled coil</keyword>
<dbReference type="Proteomes" id="UP001595075">
    <property type="component" value="Unassembled WGS sequence"/>
</dbReference>
<dbReference type="Gene3D" id="4.10.280.10">
    <property type="entry name" value="Helix-loop-helix DNA-binding domain"/>
    <property type="match status" value="1"/>
</dbReference>
<feature type="domain" description="BHLH" evidence="3">
    <location>
        <begin position="173"/>
        <end position="227"/>
    </location>
</feature>
<feature type="region of interest" description="Disordered" evidence="2">
    <location>
        <begin position="125"/>
        <end position="170"/>
    </location>
</feature>
<evidence type="ECO:0000256" key="1">
    <source>
        <dbReference type="SAM" id="Coils"/>
    </source>
</evidence>
<name>A0ABR4CT83_9HELO</name>
<comment type="caution">
    <text evidence="4">The sequence shown here is derived from an EMBL/GenBank/DDBJ whole genome shotgun (WGS) entry which is preliminary data.</text>
</comment>
<accession>A0ABR4CT83</accession>
<evidence type="ECO:0000259" key="3">
    <source>
        <dbReference type="PROSITE" id="PS50888"/>
    </source>
</evidence>
<gene>
    <name evidence="4" type="ORF">VTL71DRAFT_11964</name>
</gene>
<dbReference type="InterPro" id="IPR036638">
    <property type="entry name" value="HLH_DNA-bd_sf"/>
</dbReference>
<keyword evidence="5" id="KW-1185">Reference proteome</keyword>
<protein>
    <recommendedName>
        <fullName evidence="3">BHLH domain-containing protein</fullName>
    </recommendedName>
</protein>
<dbReference type="EMBL" id="JAZHXI010000004">
    <property type="protein sequence ID" value="KAL2072621.1"/>
    <property type="molecule type" value="Genomic_DNA"/>
</dbReference>
<feature type="compositionally biased region" description="Basic residues" evidence="2">
    <location>
        <begin position="155"/>
        <end position="164"/>
    </location>
</feature>
<feature type="compositionally biased region" description="Acidic residues" evidence="2">
    <location>
        <begin position="125"/>
        <end position="138"/>
    </location>
</feature>
<dbReference type="SMART" id="SM00353">
    <property type="entry name" value="HLH"/>
    <property type="match status" value="1"/>
</dbReference>
<dbReference type="InterPro" id="IPR011598">
    <property type="entry name" value="bHLH_dom"/>
</dbReference>
<evidence type="ECO:0000256" key="2">
    <source>
        <dbReference type="SAM" id="MobiDB-lite"/>
    </source>
</evidence>
<dbReference type="SUPFAM" id="SSF47459">
    <property type="entry name" value="HLH, helix-loop-helix DNA-binding domain"/>
    <property type="match status" value="1"/>
</dbReference>
<dbReference type="PROSITE" id="PS50888">
    <property type="entry name" value="BHLH"/>
    <property type="match status" value="1"/>
</dbReference>
<evidence type="ECO:0000313" key="4">
    <source>
        <dbReference type="EMBL" id="KAL2072621.1"/>
    </source>
</evidence>
<feature type="coiled-coil region" evidence="1">
    <location>
        <begin position="217"/>
        <end position="251"/>
    </location>
</feature>
<evidence type="ECO:0000313" key="5">
    <source>
        <dbReference type="Proteomes" id="UP001595075"/>
    </source>
</evidence>